<proteinExistence type="predicted"/>
<dbReference type="SUPFAM" id="SSF52540">
    <property type="entry name" value="P-loop containing nucleoside triphosphate hydrolases"/>
    <property type="match status" value="1"/>
</dbReference>
<evidence type="ECO:0000313" key="2">
    <source>
        <dbReference type="EMBL" id="SJZ48952.1"/>
    </source>
</evidence>
<keyword evidence="3" id="KW-1185">Reference proteome</keyword>
<evidence type="ECO:0000313" key="3">
    <source>
        <dbReference type="Proteomes" id="UP000190092"/>
    </source>
</evidence>
<dbReference type="Pfam" id="PF13521">
    <property type="entry name" value="AAA_28"/>
    <property type="match status" value="1"/>
</dbReference>
<sequence>MDRFVVISGCSGGGKSTLLTELGRRGYSVVEEPGRRIVAQELATDGDALPWKDGSAFARRALDMALVDYRAAHYGKGWVFFDRGLIDAAAALQHSTGEQALQRFGQVHRYNRTVFLVPPWPELYTQDQERQHDFAAAVAEYERLLEAYPAVGYDLVILPKLTVAERADFLLACLKQQGSQLGRIS</sequence>
<dbReference type="EMBL" id="FUWJ01000001">
    <property type="protein sequence ID" value="SJZ48952.1"/>
    <property type="molecule type" value="Genomic_DNA"/>
</dbReference>
<feature type="domain" description="NadR/Ttd14 AAA" evidence="1">
    <location>
        <begin position="5"/>
        <end position="166"/>
    </location>
</feature>
<dbReference type="InterPro" id="IPR038727">
    <property type="entry name" value="NadR/Ttd14_AAA_dom"/>
</dbReference>
<dbReference type="RefSeq" id="WP_085932956.1">
    <property type="nucleotide sequence ID" value="NZ_FUWJ01000001.1"/>
</dbReference>
<dbReference type="OrthoDB" id="5638848at2"/>
<organism evidence="2 3">
    <name type="scientific">Enhydrobacter aerosaccus</name>
    <dbReference type="NCBI Taxonomy" id="225324"/>
    <lineage>
        <taxon>Bacteria</taxon>
        <taxon>Pseudomonadati</taxon>
        <taxon>Pseudomonadota</taxon>
        <taxon>Alphaproteobacteria</taxon>
        <taxon>Hyphomicrobiales</taxon>
        <taxon>Enhydrobacter</taxon>
    </lineage>
</organism>
<reference evidence="3" key="1">
    <citation type="submission" date="2017-02" db="EMBL/GenBank/DDBJ databases">
        <authorList>
            <person name="Varghese N."/>
            <person name="Submissions S."/>
        </authorList>
    </citation>
    <scope>NUCLEOTIDE SEQUENCE [LARGE SCALE GENOMIC DNA]</scope>
    <source>
        <strain evidence="3">ATCC 27094</strain>
    </source>
</reference>
<evidence type="ECO:0000259" key="1">
    <source>
        <dbReference type="Pfam" id="PF13521"/>
    </source>
</evidence>
<protein>
    <submittedName>
        <fullName evidence="2">Predicted ATPase</fullName>
    </submittedName>
</protein>
<dbReference type="Gene3D" id="3.40.50.300">
    <property type="entry name" value="P-loop containing nucleotide triphosphate hydrolases"/>
    <property type="match status" value="1"/>
</dbReference>
<dbReference type="AlphaFoldDB" id="A0A1T4L2H7"/>
<dbReference type="Proteomes" id="UP000190092">
    <property type="component" value="Unassembled WGS sequence"/>
</dbReference>
<dbReference type="InterPro" id="IPR027417">
    <property type="entry name" value="P-loop_NTPase"/>
</dbReference>
<name>A0A1T4L2H7_9HYPH</name>
<accession>A0A1T4L2H7</accession>
<gene>
    <name evidence="2" type="ORF">SAMN02745126_01312</name>
</gene>